<evidence type="ECO:0000256" key="1">
    <source>
        <dbReference type="SAM" id="MobiDB-lite"/>
    </source>
</evidence>
<feature type="compositionally biased region" description="Basic and acidic residues" evidence="1">
    <location>
        <begin position="58"/>
        <end position="68"/>
    </location>
</feature>
<reference evidence="2 3" key="1">
    <citation type="submission" date="2019-05" db="EMBL/GenBank/DDBJ databases">
        <title>Another draft genome of Portunus trituberculatus and its Hox gene families provides insights of decapod evolution.</title>
        <authorList>
            <person name="Jeong J.-H."/>
            <person name="Song I."/>
            <person name="Kim S."/>
            <person name="Choi T."/>
            <person name="Kim D."/>
            <person name="Ryu S."/>
            <person name="Kim W."/>
        </authorList>
    </citation>
    <scope>NUCLEOTIDE SEQUENCE [LARGE SCALE GENOMIC DNA]</scope>
    <source>
        <tissue evidence="2">Muscle</tissue>
    </source>
</reference>
<gene>
    <name evidence="2" type="ORF">E2C01_001664</name>
</gene>
<sequence>MANRSRPALAWFASPAAPWQHSGSTQGVTLLVFSCLKWTSVFPRDPLQQQQQLGALRGGRESVRRDAQGDNNTIVTAQCPPPRETLSAPPARPLPKPGAAVLLLRVWARSPFTWLLRAVLVQ</sequence>
<dbReference type="Proteomes" id="UP000324222">
    <property type="component" value="Unassembled WGS sequence"/>
</dbReference>
<protein>
    <submittedName>
        <fullName evidence="2">Uncharacterized protein</fullName>
    </submittedName>
</protein>
<dbReference type="EMBL" id="VSRR010000053">
    <property type="protein sequence ID" value="MPC09062.1"/>
    <property type="molecule type" value="Genomic_DNA"/>
</dbReference>
<organism evidence="2 3">
    <name type="scientific">Portunus trituberculatus</name>
    <name type="common">Swimming crab</name>
    <name type="synonym">Neptunus trituberculatus</name>
    <dbReference type="NCBI Taxonomy" id="210409"/>
    <lineage>
        <taxon>Eukaryota</taxon>
        <taxon>Metazoa</taxon>
        <taxon>Ecdysozoa</taxon>
        <taxon>Arthropoda</taxon>
        <taxon>Crustacea</taxon>
        <taxon>Multicrustacea</taxon>
        <taxon>Malacostraca</taxon>
        <taxon>Eumalacostraca</taxon>
        <taxon>Eucarida</taxon>
        <taxon>Decapoda</taxon>
        <taxon>Pleocyemata</taxon>
        <taxon>Brachyura</taxon>
        <taxon>Eubrachyura</taxon>
        <taxon>Portunoidea</taxon>
        <taxon>Portunidae</taxon>
        <taxon>Portuninae</taxon>
        <taxon>Portunus</taxon>
    </lineage>
</organism>
<dbReference type="AlphaFoldDB" id="A0A5B7CH87"/>
<proteinExistence type="predicted"/>
<dbReference type="PROSITE" id="PS51257">
    <property type="entry name" value="PROKAR_LIPOPROTEIN"/>
    <property type="match status" value="1"/>
</dbReference>
<name>A0A5B7CH87_PORTR</name>
<keyword evidence="3" id="KW-1185">Reference proteome</keyword>
<feature type="region of interest" description="Disordered" evidence="1">
    <location>
        <begin position="52"/>
        <end position="94"/>
    </location>
</feature>
<comment type="caution">
    <text evidence="2">The sequence shown here is derived from an EMBL/GenBank/DDBJ whole genome shotgun (WGS) entry which is preliminary data.</text>
</comment>
<accession>A0A5B7CH87</accession>
<evidence type="ECO:0000313" key="3">
    <source>
        <dbReference type="Proteomes" id="UP000324222"/>
    </source>
</evidence>
<evidence type="ECO:0000313" key="2">
    <source>
        <dbReference type="EMBL" id="MPC09062.1"/>
    </source>
</evidence>